<dbReference type="PANTHER" id="PTHR10909:SF382">
    <property type="entry name" value="ACYL-COENZYME A OXIDASE"/>
    <property type="match status" value="1"/>
</dbReference>
<evidence type="ECO:0000313" key="2">
    <source>
        <dbReference type="EMBL" id="KAL0952494.1"/>
    </source>
</evidence>
<dbReference type="InterPro" id="IPR046373">
    <property type="entry name" value="Acyl-CoA_Oxase/DH_mid-dom_sf"/>
</dbReference>
<name>A0ABR3JA21_9AGAR</name>
<reference evidence="3" key="1">
    <citation type="submission" date="2024-06" db="EMBL/GenBank/DDBJ databases">
        <title>Multi-omics analyses provide insights into the biosynthesis of the anticancer antibiotic pleurotin in Hohenbuehelia grisea.</title>
        <authorList>
            <person name="Weaver J.A."/>
            <person name="Alberti F."/>
        </authorList>
    </citation>
    <scope>NUCLEOTIDE SEQUENCE [LARGE SCALE GENOMIC DNA]</scope>
    <source>
        <strain evidence="3">T-177</strain>
    </source>
</reference>
<evidence type="ECO:0000313" key="3">
    <source>
        <dbReference type="Proteomes" id="UP001556367"/>
    </source>
</evidence>
<dbReference type="Gene3D" id="2.40.110.10">
    <property type="entry name" value="Butyryl-CoA Dehydrogenase, subunit A, domain 2"/>
    <property type="match status" value="1"/>
</dbReference>
<protein>
    <recommendedName>
        <fullName evidence="1">Acyl-CoA oxidase C-alpha1 domain-containing protein</fullName>
    </recommendedName>
</protein>
<dbReference type="InterPro" id="IPR012258">
    <property type="entry name" value="Acyl-CoA_oxidase"/>
</dbReference>
<keyword evidence="3" id="KW-1185">Reference proteome</keyword>
<organism evidence="2 3">
    <name type="scientific">Hohenbuehelia grisea</name>
    <dbReference type="NCBI Taxonomy" id="104357"/>
    <lineage>
        <taxon>Eukaryota</taxon>
        <taxon>Fungi</taxon>
        <taxon>Dikarya</taxon>
        <taxon>Basidiomycota</taxon>
        <taxon>Agaricomycotina</taxon>
        <taxon>Agaricomycetes</taxon>
        <taxon>Agaricomycetidae</taxon>
        <taxon>Agaricales</taxon>
        <taxon>Pleurotineae</taxon>
        <taxon>Pleurotaceae</taxon>
        <taxon>Hohenbuehelia</taxon>
    </lineage>
</organism>
<dbReference type="PANTHER" id="PTHR10909">
    <property type="entry name" value="ELECTRON TRANSPORT OXIDOREDUCTASE"/>
    <property type="match status" value="1"/>
</dbReference>
<comment type="caution">
    <text evidence="2">The sequence shown here is derived from an EMBL/GenBank/DDBJ whole genome shotgun (WGS) entry which is preliminary data.</text>
</comment>
<proteinExistence type="predicted"/>
<dbReference type="Proteomes" id="UP001556367">
    <property type="component" value="Unassembled WGS sequence"/>
</dbReference>
<evidence type="ECO:0000259" key="1">
    <source>
        <dbReference type="Pfam" id="PF22924"/>
    </source>
</evidence>
<sequence>MSWPTIPLLSTPLFRPRHADIPLSESVSLTYQRTKAIVQAYGLTEDDVRETSPKFWFMHTDPIWTLDGGAGTLTTIQVNLCAGTLAMFSEGNPKAAEELRRVLRFDVVGQFCLTEAGHGLDVIHMETTATLLSDGSFDLHTPTEAAAKFMPPTAPAGVPCISVVFARTICDGEDRGVKPFLVPINDGIHMHPGVVCKLLPQRGSGFPVNHSLTYFDHVRLPSSALLGPIERPADPRTTFFANIFRVAVGTIAIGSQGMSALQMGAYIAAKYSARRTVISSSGERVPILEFRTQKIPILTALAQAHVMVALHHRIIEIFALPGLSNHIRHGIGSILKVVMMNHSRGALMELSERMGAQGLFEFNQISSMHSDLRGAAIAEGDCLVVSIRLATELLLGRYSMMPSSDPDSLLARHEIGRFAQCRALLKNMRGHRDPDFDRLILPQALSLVESIGHRIAYDAAVDAGLDQCIIDTYVASCIKLDPVWYSENAGLSQAEQRDMEARAIDAMYPRMWELLSATGVEPYIMAPAASEEKWARFRDSLVTFHGAMDTQFMARL</sequence>
<dbReference type="EMBL" id="JASNQZ010000010">
    <property type="protein sequence ID" value="KAL0952494.1"/>
    <property type="molecule type" value="Genomic_DNA"/>
</dbReference>
<dbReference type="Gene3D" id="1.20.140.10">
    <property type="entry name" value="Butyryl-CoA Dehydrogenase, subunit A, domain 3"/>
    <property type="match status" value="1"/>
</dbReference>
<accession>A0ABR3JA21</accession>
<dbReference type="InterPro" id="IPR036250">
    <property type="entry name" value="AcylCo_DH-like_C"/>
</dbReference>
<dbReference type="Pfam" id="PF22924">
    <property type="entry name" value="ACOX_C_alpha1"/>
    <property type="match status" value="1"/>
</dbReference>
<dbReference type="SUPFAM" id="SSF47203">
    <property type="entry name" value="Acyl-CoA dehydrogenase C-terminal domain-like"/>
    <property type="match status" value="1"/>
</dbReference>
<dbReference type="SUPFAM" id="SSF56645">
    <property type="entry name" value="Acyl-CoA dehydrogenase NM domain-like"/>
    <property type="match status" value="1"/>
</dbReference>
<gene>
    <name evidence="2" type="ORF">HGRIS_006757</name>
</gene>
<dbReference type="InterPro" id="IPR009100">
    <property type="entry name" value="AcylCoA_DH/oxidase_NM_dom_sf"/>
</dbReference>
<dbReference type="InterPro" id="IPR055060">
    <property type="entry name" value="ACOX_C_alpha1"/>
</dbReference>
<feature type="domain" description="Acyl-CoA oxidase C-alpha1" evidence="1">
    <location>
        <begin position="253"/>
        <end position="393"/>
    </location>
</feature>